<sequence length="55" mass="6258">MAFSFISFWLEAGDPLEAFRSVRWDPVPAGAIPQYIRIGKYVVQHICLITAYDTP</sequence>
<reference evidence="1 2" key="1">
    <citation type="submission" date="2019-03" db="EMBL/GenBank/DDBJ databases">
        <title>The genome sequence of a newly discovered highly antifungal drug resistant Aspergillus species, Aspergillus tanneri NIH 1004.</title>
        <authorList>
            <person name="Mounaud S."/>
            <person name="Singh I."/>
            <person name="Joardar V."/>
            <person name="Pakala S."/>
            <person name="Pakala S."/>
            <person name="Venepally P."/>
            <person name="Hoover J."/>
            <person name="Nierman W."/>
            <person name="Chung J."/>
            <person name="Losada L."/>
        </authorList>
    </citation>
    <scope>NUCLEOTIDE SEQUENCE [LARGE SCALE GENOMIC DNA]</scope>
    <source>
        <strain evidence="1 2">NIH1004</strain>
    </source>
</reference>
<keyword evidence="2" id="KW-1185">Reference proteome</keyword>
<dbReference type="EMBL" id="SOSA01000624">
    <property type="protein sequence ID" value="THC89653.1"/>
    <property type="molecule type" value="Genomic_DNA"/>
</dbReference>
<proteinExistence type="predicted"/>
<evidence type="ECO:0000313" key="1">
    <source>
        <dbReference type="EMBL" id="THC89653.1"/>
    </source>
</evidence>
<evidence type="ECO:0000313" key="2">
    <source>
        <dbReference type="Proteomes" id="UP000308092"/>
    </source>
</evidence>
<dbReference type="AlphaFoldDB" id="A0A4S3J461"/>
<protein>
    <submittedName>
        <fullName evidence="1">Uncharacterized protein</fullName>
    </submittedName>
</protein>
<gene>
    <name evidence="1" type="ORF">EYZ11_010898</name>
</gene>
<accession>A0A4S3J461</accession>
<comment type="caution">
    <text evidence="1">The sequence shown here is derived from an EMBL/GenBank/DDBJ whole genome shotgun (WGS) entry which is preliminary data.</text>
</comment>
<name>A0A4S3J461_9EURO</name>
<dbReference type="Proteomes" id="UP000308092">
    <property type="component" value="Unassembled WGS sequence"/>
</dbReference>
<organism evidence="1 2">
    <name type="scientific">Aspergillus tanneri</name>
    <dbReference type="NCBI Taxonomy" id="1220188"/>
    <lineage>
        <taxon>Eukaryota</taxon>
        <taxon>Fungi</taxon>
        <taxon>Dikarya</taxon>
        <taxon>Ascomycota</taxon>
        <taxon>Pezizomycotina</taxon>
        <taxon>Eurotiomycetes</taxon>
        <taxon>Eurotiomycetidae</taxon>
        <taxon>Eurotiales</taxon>
        <taxon>Aspergillaceae</taxon>
        <taxon>Aspergillus</taxon>
        <taxon>Aspergillus subgen. Circumdati</taxon>
    </lineage>
</organism>
<dbReference type="VEuPathDB" id="FungiDB:EYZ11_010898"/>